<feature type="compositionally biased region" description="Polar residues" evidence="1">
    <location>
        <begin position="940"/>
        <end position="955"/>
    </location>
</feature>
<feature type="signal peptide" evidence="2">
    <location>
        <begin position="1"/>
        <end position="15"/>
    </location>
</feature>
<protein>
    <submittedName>
        <fullName evidence="4">Similar to Saccharomyces cerevisiae YHR211W FLO5 Lectin-like cell wall protein (Flocculin) involved in flocculation</fullName>
    </submittedName>
</protein>
<evidence type="ECO:0000313" key="4">
    <source>
        <dbReference type="EMBL" id="CAB4254166.1"/>
    </source>
</evidence>
<proteinExistence type="predicted"/>
<dbReference type="RefSeq" id="XP_041406010.1">
    <property type="nucleotide sequence ID" value="XM_041550076.1"/>
</dbReference>
<gene>
    <name evidence="4" type="ORF">KABA2_03S14036</name>
</gene>
<dbReference type="Proteomes" id="UP000644660">
    <property type="component" value="Unassembled WGS sequence"/>
</dbReference>
<dbReference type="PROSITE" id="PS51820">
    <property type="entry name" value="PA14"/>
    <property type="match status" value="1"/>
</dbReference>
<keyword evidence="5" id="KW-1185">Reference proteome</keyword>
<dbReference type="Pfam" id="PF10528">
    <property type="entry name" value="GLEYA"/>
    <property type="match status" value="1"/>
</dbReference>
<dbReference type="Gene3D" id="2.60.120.1560">
    <property type="match status" value="2"/>
</dbReference>
<dbReference type="AlphaFoldDB" id="A0A8H2VER7"/>
<feature type="compositionally biased region" description="Polar residues" evidence="1">
    <location>
        <begin position="378"/>
        <end position="395"/>
    </location>
</feature>
<feature type="region of interest" description="Disordered" evidence="1">
    <location>
        <begin position="930"/>
        <end position="955"/>
    </location>
</feature>
<keyword evidence="2" id="KW-0732">Signal</keyword>
<feature type="compositionally biased region" description="Low complexity" evidence="1">
    <location>
        <begin position="403"/>
        <end position="418"/>
    </location>
</feature>
<reference evidence="4 5" key="1">
    <citation type="submission" date="2020-05" db="EMBL/GenBank/DDBJ databases">
        <authorList>
            <person name="Casaregola S."/>
            <person name="Devillers H."/>
            <person name="Grondin C."/>
        </authorList>
    </citation>
    <scope>NUCLEOTIDE SEQUENCE [LARGE SCALE GENOMIC DNA]</scope>
    <source>
        <strain evidence="4 5">CLIB 1767</strain>
    </source>
</reference>
<evidence type="ECO:0000313" key="5">
    <source>
        <dbReference type="Proteomes" id="UP000644660"/>
    </source>
</evidence>
<name>A0A8H2VER7_9SACH</name>
<organism evidence="4 5">
    <name type="scientific">Maudiozyma barnettii</name>
    <dbReference type="NCBI Taxonomy" id="61262"/>
    <lineage>
        <taxon>Eukaryota</taxon>
        <taxon>Fungi</taxon>
        <taxon>Dikarya</taxon>
        <taxon>Ascomycota</taxon>
        <taxon>Saccharomycotina</taxon>
        <taxon>Saccharomycetes</taxon>
        <taxon>Saccharomycetales</taxon>
        <taxon>Saccharomycetaceae</taxon>
        <taxon>Maudiozyma</taxon>
    </lineage>
</organism>
<feature type="chain" id="PRO_5034230624" evidence="2">
    <location>
        <begin position="16"/>
        <end position="1040"/>
    </location>
</feature>
<evidence type="ECO:0000256" key="1">
    <source>
        <dbReference type="SAM" id="MobiDB-lite"/>
    </source>
</evidence>
<feature type="region of interest" description="Disordered" evidence="1">
    <location>
        <begin position="378"/>
        <end position="418"/>
    </location>
</feature>
<evidence type="ECO:0000256" key="2">
    <source>
        <dbReference type="SAM" id="SignalP"/>
    </source>
</evidence>
<dbReference type="EMBL" id="CAEFZW010000003">
    <property type="protein sequence ID" value="CAB4254166.1"/>
    <property type="molecule type" value="Genomic_DNA"/>
</dbReference>
<feature type="region of interest" description="Disordered" evidence="1">
    <location>
        <begin position="303"/>
        <end position="327"/>
    </location>
</feature>
<dbReference type="GeneID" id="64857150"/>
<dbReference type="InterPro" id="IPR018871">
    <property type="entry name" value="GLEYA_adhesin_domain"/>
</dbReference>
<comment type="caution">
    <text evidence="4">The sequence shown here is derived from an EMBL/GenBank/DDBJ whole genome shotgun (WGS) entry which is preliminary data.</text>
</comment>
<sequence length="1040" mass="110532">MLVSLLHLFPDFLLGFLHPSTSTSNDKISCIPTGPGIQGFSARFFPYPIDSTQATDSNFYIQQDYMLNSPIGASDGIIDPNYYVRPCIQNLYTLTCPLSSSLTSVGSNLLVCGSRACQNTDDQSVGNIDMFGFSTTVSNITVELSGYLYTPQTGNYVFSLNNIDDAASITVGSTVAFDCCAQSDQNFGSVYYSDVISLKPSTYSAPTVSSNIFLRAGNYYPVKIVYVNMKSVARLGTSLTLPDGTVVSNWGSMVYSYMDDTYESSSICIAGTDFSTNGPTSTSSSSPLSSSLYSLMSSAKSSISKSSIPSSSTSSSSPSSSSSDGLMSTKQIASTTMAISSSSSNSTTFPSLNSTFLQISTVTLSNISTSVLYNSTMRNTSGSETSLSSRFTSLSPEDKARNSSASGSYSMSGSSRSVVTLSPSDMMSGSYTSNSSMVTDSNGSSYYSSNIKSDKVSDMSYSSGGSDVSSFAESTISTLNGEVVSSDSVLTMSESELGRPVTYIENTTVVSIMKSISTIEIPKTVTTESTMNWTIVAATTQTIDYDSSINFDLTNSLTASDPYSDSFSFVDTIEGSNIEKPTDISQQSNIYNIPSTMTTSMSGEVSNTNMVDYQPSASGIYLSSAGGFSLYHTNGVSSNTETPYTQIIHYSNSSLVTVSTLLPQSSIISMNLGYSEASIPTISPTSIDYAGSVVTKINELTTTDHVYTPSTYKNNDISSTFDHAKMTSSSIITAKLVPSSTPKNSFTTTEEISTSFIVSKYDSISFSKETIENVVTISFTEEYTVISVVPTRTIMPSQVILSDSSGIVSNDENISKSTPISHVSNSAAQTKQHALLSSNRNDNQYTTSIGISENPTPEIQQRTTLSGTQNLLLSSKSISSYSASSSIEANHNTENYRTESYDYVSKKPSIISLVMASGIKSIDDNASISSLSSDIDPSSKKTSSNAIPTNSLAADTNSGKIDPTISIEANTNSITMAQIASSTPIILSSNTNSKSTLNDGNYPSLASNNDPSVSTYHGSGSTLNINYIFSTILVLLNFMV</sequence>
<feature type="domain" description="PA14" evidence="3">
    <location>
        <begin position="83"/>
        <end position="253"/>
    </location>
</feature>
<dbReference type="GO" id="GO:0030246">
    <property type="term" value="F:carbohydrate binding"/>
    <property type="evidence" value="ECO:0007669"/>
    <property type="project" value="UniProtKB-KW"/>
</dbReference>
<keyword evidence="4" id="KW-0430">Lectin</keyword>
<dbReference type="InterPro" id="IPR037524">
    <property type="entry name" value="PA14/GLEYA"/>
</dbReference>
<evidence type="ECO:0000259" key="3">
    <source>
        <dbReference type="PROSITE" id="PS51820"/>
    </source>
</evidence>
<accession>A0A8H2VER7</accession>